<evidence type="ECO:0000313" key="2">
    <source>
        <dbReference type="Proteomes" id="UP000616769"/>
    </source>
</evidence>
<organism evidence="1 2">
    <name type="scientific">Sarcoptes scabiei</name>
    <name type="common">Itch mite</name>
    <name type="synonym">Acarus scabiei</name>
    <dbReference type="NCBI Taxonomy" id="52283"/>
    <lineage>
        <taxon>Eukaryota</taxon>
        <taxon>Metazoa</taxon>
        <taxon>Ecdysozoa</taxon>
        <taxon>Arthropoda</taxon>
        <taxon>Chelicerata</taxon>
        <taxon>Arachnida</taxon>
        <taxon>Acari</taxon>
        <taxon>Acariformes</taxon>
        <taxon>Sarcoptiformes</taxon>
        <taxon>Astigmata</taxon>
        <taxon>Psoroptidia</taxon>
        <taxon>Sarcoptoidea</taxon>
        <taxon>Sarcoptidae</taxon>
        <taxon>Sarcoptinae</taxon>
        <taxon>Sarcoptes</taxon>
    </lineage>
</organism>
<proteinExistence type="predicted"/>
<reference evidence="1 2" key="1">
    <citation type="journal article" date="2015" name="Parasit. Vectors">
        <title>Draft genome of the scabies mite.</title>
        <authorList>
            <person name="Rider S.D.Jr."/>
            <person name="Morgan M.S."/>
            <person name="Arlian L.G."/>
        </authorList>
    </citation>
    <scope>NUCLEOTIDE SEQUENCE [LARGE SCALE GENOMIC DNA]</scope>
    <source>
        <strain evidence="1">Arlian Lab</strain>
    </source>
</reference>
<sequence>MLMQQMCCEIQYFDEKKTLLRTIFKETLVQCNEAIRKHMIDKDKLKEITLSVNDERYVRNLLENPLTIVLMGNRPCMKARIVNYILGFELLPVSSEI</sequence>
<name>A0A132AGN0_SARSC</name>
<dbReference type="AlphaFoldDB" id="A0A132AGN0"/>
<gene>
    <name evidence="1" type="ORF">QR98_0086980</name>
</gene>
<dbReference type="EMBL" id="JXLN01014591">
    <property type="protein sequence ID" value="KPM10148.1"/>
    <property type="molecule type" value="Genomic_DNA"/>
</dbReference>
<comment type="caution">
    <text evidence="1">The sequence shown here is derived from an EMBL/GenBank/DDBJ whole genome shotgun (WGS) entry which is preliminary data.</text>
</comment>
<dbReference type="OrthoDB" id="122279at2759"/>
<protein>
    <submittedName>
        <fullName evidence="1">Uncharacterized protein</fullName>
    </submittedName>
</protein>
<accession>A0A132AGN0</accession>
<dbReference type="Proteomes" id="UP000616769">
    <property type="component" value="Unassembled WGS sequence"/>
</dbReference>
<dbReference type="VEuPathDB" id="VectorBase:SSCA008222"/>
<evidence type="ECO:0000313" key="1">
    <source>
        <dbReference type="EMBL" id="KPM10148.1"/>
    </source>
</evidence>